<dbReference type="EMBL" id="PKSL01000158">
    <property type="protein sequence ID" value="POW01506.1"/>
    <property type="molecule type" value="Genomic_DNA"/>
</dbReference>
<sequence>MVQGLKSCGFTYQIRSEISDKTGAHHLNAVFMAFPESLKLAKQHSTCILIDATYKTNRYKMPLMHIAGVNSSNSTFTIGFCFLATEKEGDFEWALQQLKTVLPCSPAVILTDKEQALMSAIKSVFPSARHLLCQWHIRNNLWTHCHPLLVKGGYDYDMFLEAWNFLLASKSQEEYEANCVKMAATCTPEVMKYMNKNWLPLKGMFVNYLISDLPHFGNKNTSRVESLHASVKRFLHGANSSIYKTIVNMRDALNHQLHELMINSATQKTVHINALPAVLSQLSGAISHFALRACQSRFTKGVPQAEDFHMQWHLPDVSLPVNEKGSFIDKFKRLLDRTDVLAPLAEPLEQQHKGRPNNEKKKKKKKGESAKSTKREPSAWEHKAKAEKKNKRGRPRKVVSVEENPAPAPMETEPAAPVDQAKAEPVEKRGPGRPRKIPGSAPVEEEKVEPEEKRGRGRPSKNAGVDTKAAGCKRKKAKQKSPSEWSNSDLELPDITEHNRQQKPLGVSCQESTKSSTSSISDRSGRTSPRDENKIGGVIKRIINMKEEEEEESSSDTQESGTDGEEYEEERQSWG</sequence>
<feature type="region of interest" description="Disordered" evidence="1">
    <location>
        <begin position="345"/>
        <end position="575"/>
    </location>
</feature>
<dbReference type="VEuPathDB" id="FungiDB:PSTT_12404"/>
<feature type="domain" description="MULE transposase" evidence="2">
    <location>
        <begin position="48"/>
        <end position="140"/>
    </location>
</feature>
<evidence type="ECO:0000256" key="1">
    <source>
        <dbReference type="SAM" id="MobiDB-lite"/>
    </source>
</evidence>
<dbReference type="VEuPathDB" id="FungiDB:PSHT_09641"/>
<evidence type="ECO:0000259" key="2">
    <source>
        <dbReference type="Pfam" id="PF10551"/>
    </source>
</evidence>
<proteinExistence type="predicted"/>
<comment type="caution">
    <text evidence="3">The sequence shown here is derived from an EMBL/GenBank/DDBJ whole genome shotgun (WGS) entry which is preliminary data.</text>
</comment>
<dbReference type="InterPro" id="IPR052579">
    <property type="entry name" value="Zinc_finger_SWIM"/>
</dbReference>
<dbReference type="PANTHER" id="PTHR31569">
    <property type="entry name" value="SWIM-TYPE DOMAIN-CONTAINING PROTEIN"/>
    <property type="match status" value="1"/>
</dbReference>
<feature type="compositionally biased region" description="Polar residues" evidence="1">
    <location>
        <begin position="480"/>
        <end position="489"/>
    </location>
</feature>
<dbReference type="AlphaFoldDB" id="A0A2S4UW62"/>
<gene>
    <name evidence="3" type="ORF">PSTT_12404</name>
</gene>
<dbReference type="InterPro" id="IPR018289">
    <property type="entry name" value="MULE_transposase_dom"/>
</dbReference>
<name>A0A2S4UW62_9BASI</name>
<feature type="compositionally biased region" description="Basic and acidic residues" evidence="1">
    <location>
        <begin position="421"/>
        <end position="430"/>
    </location>
</feature>
<feature type="compositionally biased region" description="Low complexity" evidence="1">
    <location>
        <begin position="508"/>
        <end position="522"/>
    </location>
</feature>
<dbReference type="Proteomes" id="UP000239156">
    <property type="component" value="Unassembled WGS sequence"/>
</dbReference>
<protein>
    <recommendedName>
        <fullName evidence="2">MULE transposase domain-containing protein</fullName>
    </recommendedName>
</protein>
<dbReference type="GO" id="GO:0003677">
    <property type="term" value="F:DNA binding"/>
    <property type="evidence" value="ECO:0007669"/>
    <property type="project" value="InterPro"/>
</dbReference>
<feature type="compositionally biased region" description="Low complexity" evidence="1">
    <location>
        <begin position="402"/>
        <end position="417"/>
    </location>
</feature>
<feature type="compositionally biased region" description="Basic residues" evidence="1">
    <location>
        <begin position="385"/>
        <end position="397"/>
    </location>
</feature>
<feature type="compositionally biased region" description="Basic and acidic residues" evidence="1">
    <location>
        <begin position="523"/>
        <end position="534"/>
    </location>
</feature>
<evidence type="ECO:0000313" key="3">
    <source>
        <dbReference type="EMBL" id="POW01506.1"/>
    </source>
</evidence>
<evidence type="ECO:0000313" key="4">
    <source>
        <dbReference type="Proteomes" id="UP000239156"/>
    </source>
</evidence>
<reference evidence="3" key="1">
    <citation type="submission" date="2017-12" db="EMBL/GenBank/DDBJ databases">
        <title>Gene loss provides genomic basis for host adaptation in cereal stripe rust fungi.</title>
        <authorList>
            <person name="Xia C."/>
        </authorList>
    </citation>
    <scope>NUCLEOTIDE SEQUENCE [LARGE SCALE GENOMIC DNA]</scope>
    <source>
        <strain evidence="3">93-210</strain>
    </source>
</reference>
<dbReference type="PANTHER" id="PTHR31569:SF4">
    <property type="entry name" value="SWIM-TYPE DOMAIN-CONTAINING PROTEIN"/>
    <property type="match status" value="1"/>
</dbReference>
<feature type="compositionally biased region" description="Basic and acidic residues" evidence="1">
    <location>
        <begin position="349"/>
        <end position="359"/>
    </location>
</feature>
<accession>A0A2S4UW62</accession>
<keyword evidence="4" id="KW-1185">Reference proteome</keyword>
<dbReference type="Pfam" id="PF10551">
    <property type="entry name" value="MULE"/>
    <property type="match status" value="1"/>
</dbReference>
<dbReference type="PRINTS" id="PR00929">
    <property type="entry name" value="ATHOOK"/>
</dbReference>
<feature type="compositionally biased region" description="Basic and acidic residues" evidence="1">
    <location>
        <begin position="367"/>
        <end position="384"/>
    </location>
</feature>
<dbReference type="InterPro" id="IPR017956">
    <property type="entry name" value="AT_hook_DNA-bd_motif"/>
</dbReference>
<dbReference type="SMART" id="SM00384">
    <property type="entry name" value="AT_hook"/>
    <property type="match status" value="3"/>
</dbReference>
<organism evidence="3 4">
    <name type="scientific">Puccinia striiformis</name>
    <dbReference type="NCBI Taxonomy" id="27350"/>
    <lineage>
        <taxon>Eukaryota</taxon>
        <taxon>Fungi</taxon>
        <taxon>Dikarya</taxon>
        <taxon>Basidiomycota</taxon>
        <taxon>Pucciniomycotina</taxon>
        <taxon>Pucciniomycetes</taxon>
        <taxon>Pucciniales</taxon>
        <taxon>Pucciniaceae</taxon>
        <taxon>Puccinia</taxon>
    </lineage>
</organism>